<feature type="transmembrane region" description="Helical" evidence="2">
    <location>
        <begin position="65"/>
        <end position="90"/>
    </location>
</feature>
<evidence type="ECO:0000256" key="1">
    <source>
        <dbReference type="SAM" id="MobiDB-lite"/>
    </source>
</evidence>
<keyword evidence="2" id="KW-1133">Transmembrane helix</keyword>
<evidence type="ECO:0000313" key="3">
    <source>
        <dbReference type="EMBL" id="KAB1638079.1"/>
    </source>
</evidence>
<dbReference type="EMBL" id="WBJX01000002">
    <property type="protein sequence ID" value="KAB1638079.1"/>
    <property type="molecule type" value="Genomic_DNA"/>
</dbReference>
<feature type="region of interest" description="Disordered" evidence="1">
    <location>
        <begin position="97"/>
        <end position="118"/>
    </location>
</feature>
<reference evidence="3 4" key="1">
    <citation type="submission" date="2019-09" db="EMBL/GenBank/DDBJ databases">
        <title>Phylogeny of genus Pseudoclavibacter and closely related genus.</title>
        <authorList>
            <person name="Li Y."/>
        </authorList>
    </citation>
    <scope>NUCLEOTIDE SEQUENCE [LARGE SCALE GENOMIC DNA]</scope>
    <source>
        <strain evidence="3 4">THG-MD12</strain>
    </source>
</reference>
<keyword evidence="4" id="KW-1185">Reference proteome</keyword>
<accession>A0A7J5B270</accession>
<dbReference type="RefSeq" id="WP_151423180.1">
    <property type="nucleotide sequence ID" value="NZ_WBJX01000002.1"/>
</dbReference>
<dbReference type="AlphaFoldDB" id="A0A7J5B270"/>
<dbReference type="Proteomes" id="UP000490386">
    <property type="component" value="Unassembled WGS sequence"/>
</dbReference>
<feature type="compositionally biased region" description="Low complexity" evidence="1">
    <location>
        <begin position="99"/>
        <end position="116"/>
    </location>
</feature>
<dbReference type="OrthoDB" id="5110884at2"/>
<evidence type="ECO:0000256" key="2">
    <source>
        <dbReference type="SAM" id="Phobius"/>
    </source>
</evidence>
<gene>
    <name evidence="3" type="ORF">F8O03_06585</name>
</gene>
<keyword evidence="2" id="KW-0472">Membrane</keyword>
<comment type="caution">
    <text evidence="3">The sequence shown here is derived from an EMBL/GenBank/DDBJ whole genome shotgun (WGS) entry which is preliminary data.</text>
</comment>
<evidence type="ECO:0000313" key="4">
    <source>
        <dbReference type="Proteomes" id="UP000490386"/>
    </source>
</evidence>
<name>A0A7J5B270_9MICO</name>
<sequence>MNVDDETLKQLRGLDAASFTTLTEKQRARAATGKASILATSLEGEAQPVPSARSRRVRARTRSRLAWSIGLVAVTGAAVAALVFAATTYLGDPAPIVGTTPDATSEPSPTAPAPADQPQLTEAEAVAGCVEAWRPDPSIQSPERYNATYVNDKAIANVVDGEWQITLVPTQRPQAEWNLYCNSTGEVVMIYTNGYEDWPTLEETQTTTIAETVLLAANRAPETVMETQDGGTLGLNEGRCWVVIQGDYQTLVQFPFGSTLTPDGLSVEVPGVGVVGVGDTIEGGGVGHAAPETPAVCGGPGQPMMFWQVVS</sequence>
<organism evidence="3 4">
    <name type="scientific">Pseudoclavibacter terrae</name>
    <dbReference type="NCBI Taxonomy" id="1530195"/>
    <lineage>
        <taxon>Bacteria</taxon>
        <taxon>Bacillati</taxon>
        <taxon>Actinomycetota</taxon>
        <taxon>Actinomycetes</taxon>
        <taxon>Micrococcales</taxon>
        <taxon>Microbacteriaceae</taxon>
        <taxon>Pseudoclavibacter</taxon>
    </lineage>
</organism>
<keyword evidence="2" id="KW-0812">Transmembrane</keyword>
<protein>
    <submittedName>
        <fullName evidence="3">Uncharacterized protein</fullName>
    </submittedName>
</protein>
<proteinExistence type="predicted"/>